<evidence type="ECO:0000256" key="2">
    <source>
        <dbReference type="ARBA" id="ARBA00023125"/>
    </source>
</evidence>
<evidence type="ECO:0000313" key="7">
    <source>
        <dbReference type="Proteomes" id="UP000638981"/>
    </source>
</evidence>
<dbReference type="RefSeq" id="WP_189410837.1">
    <property type="nucleotide sequence ID" value="NZ_BMYJ01000003.1"/>
</dbReference>
<reference evidence="6" key="1">
    <citation type="journal article" date="2014" name="Int. J. Syst. Evol. Microbiol.">
        <title>Complete genome sequence of Corynebacterium casei LMG S-19264T (=DSM 44701T), isolated from a smear-ripened cheese.</title>
        <authorList>
            <consortium name="US DOE Joint Genome Institute (JGI-PGF)"/>
            <person name="Walter F."/>
            <person name="Albersmeier A."/>
            <person name="Kalinowski J."/>
            <person name="Ruckert C."/>
        </authorList>
    </citation>
    <scope>NUCLEOTIDE SEQUENCE</scope>
    <source>
        <strain evidence="6">KCTC 23310</strain>
    </source>
</reference>
<dbReference type="InterPro" id="IPR036390">
    <property type="entry name" value="WH_DNA-bd_sf"/>
</dbReference>
<dbReference type="SMART" id="SM00419">
    <property type="entry name" value="HTH_CRP"/>
    <property type="match status" value="1"/>
</dbReference>
<dbReference type="Proteomes" id="UP000638981">
    <property type="component" value="Unassembled WGS sequence"/>
</dbReference>
<protein>
    <submittedName>
        <fullName evidence="6">Transcriptional regulator</fullName>
    </submittedName>
</protein>
<dbReference type="Gene3D" id="1.10.10.10">
    <property type="entry name" value="Winged helix-like DNA-binding domain superfamily/Winged helix DNA-binding domain"/>
    <property type="match status" value="1"/>
</dbReference>
<dbReference type="GO" id="GO:0003700">
    <property type="term" value="F:DNA-binding transcription factor activity"/>
    <property type="evidence" value="ECO:0007669"/>
    <property type="project" value="TreeGrafter"/>
</dbReference>
<accession>A0A918TQA8</accession>
<dbReference type="InterPro" id="IPR050397">
    <property type="entry name" value="Env_Response_Regulators"/>
</dbReference>
<dbReference type="InterPro" id="IPR036388">
    <property type="entry name" value="WH-like_DNA-bd_sf"/>
</dbReference>
<dbReference type="PROSITE" id="PS50042">
    <property type="entry name" value="CNMP_BINDING_3"/>
    <property type="match status" value="1"/>
</dbReference>
<reference evidence="6" key="2">
    <citation type="submission" date="2020-09" db="EMBL/GenBank/DDBJ databases">
        <authorList>
            <person name="Sun Q."/>
            <person name="Kim S."/>
        </authorList>
    </citation>
    <scope>NUCLEOTIDE SEQUENCE</scope>
    <source>
        <strain evidence="6">KCTC 23310</strain>
    </source>
</reference>
<comment type="caution">
    <text evidence="6">The sequence shown here is derived from an EMBL/GenBank/DDBJ whole genome shotgun (WGS) entry which is preliminary data.</text>
</comment>
<name>A0A918TQA8_9RHOB</name>
<feature type="domain" description="Cyclic nucleotide-binding" evidence="4">
    <location>
        <begin position="14"/>
        <end position="113"/>
    </location>
</feature>
<dbReference type="Pfam" id="PF00027">
    <property type="entry name" value="cNMP_binding"/>
    <property type="match status" value="1"/>
</dbReference>
<dbReference type="InterPro" id="IPR018490">
    <property type="entry name" value="cNMP-bd_dom_sf"/>
</dbReference>
<evidence type="ECO:0000256" key="3">
    <source>
        <dbReference type="ARBA" id="ARBA00023163"/>
    </source>
</evidence>
<dbReference type="EMBL" id="BMYJ01000003">
    <property type="protein sequence ID" value="GHC52123.1"/>
    <property type="molecule type" value="Genomic_DNA"/>
</dbReference>
<proteinExistence type="predicted"/>
<keyword evidence="1" id="KW-0805">Transcription regulation</keyword>
<evidence type="ECO:0000259" key="4">
    <source>
        <dbReference type="PROSITE" id="PS50042"/>
    </source>
</evidence>
<dbReference type="InterPro" id="IPR012318">
    <property type="entry name" value="HTH_CRP"/>
</dbReference>
<dbReference type="SUPFAM" id="SSF46785">
    <property type="entry name" value="Winged helix' DNA-binding domain"/>
    <property type="match status" value="1"/>
</dbReference>
<gene>
    <name evidence="6" type="primary">ftrB</name>
    <name evidence="6" type="ORF">GCM10007315_13280</name>
</gene>
<dbReference type="SUPFAM" id="SSF51206">
    <property type="entry name" value="cAMP-binding domain-like"/>
    <property type="match status" value="1"/>
</dbReference>
<dbReference type="Gene3D" id="2.60.120.10">
    <property type="entry name" value="Jelly Rolls"/>
    <property type="match status" value="1"/>
</dbReference>
<dbReference type="SMART" id="SM00100">
    <property type="entry name" value="cNMP"/>
    <property type="match status" value="1"/>
</dbReference>
<keyword evidence="2" id="KW-0238">DNA-binding</keyword>
<dbReference type="NCBIfam" id="NF006901">
    <property type="entry name" value="PRK09392.1"/>
    <property type="match status" value="1"/>
</dbReference>
<dbReference type="InterPro" id="IPR000595">
    <property type="entry name" value="cNMP-bd_dom"/>
</dbReference>
<keyword evidence="3" id="KW-0804">Transcription</keyword>
<dbReference type="AlphaFoldDB" id="A0A918TQA8"/>
<dbReference type="GO" id="GO:0003677">
    <property type="term" value="F:DNA binding"/>
    <property type="evidence" value="ECO:0007669"/>
    <property type="project" value="UniProtKB-KW"/>
</dbReference>
<dbReference type="GO" id="GO:0005829">
    <property type="term" value="C:cytosol"/>
    <property type="evidence" value="ECO:0007669"/>
    <property type="project" value="TreeGrafter"/>
</dbReference>
<organism evidence="6 7">
    <name type="scientific">Neogemmobacter tilapiae</name>
    <dbReference type="NCBI Taxonomy" id="875041"/>
    <lineage>
        <taxon>Bacteria</taxon>
        <taxon>Pseudomonadati</taxon>
        <taxon>Pseudomonadota</taxon>
        <taxon>Alphaproteobacteria</taxon>
        <taxon>Rhodobacterales</taxon>
        <taxon>Paracoccaceae</taxon>
        <taxon>Neogemmobacter</taxon>
    </lineage>
</organism>
<feature type="domain" description="HTH crp-type" evidence="5">
    <location>
        <begin position="147"/>
        <end position="215"/>
    </location>
</feature>
<dbReference type="PANTHER" id="PTHR24567">
    <property type="entry name" value="CRP FAMILY TRANSCRIPTIONAL REGULATORY PROTEIN"/>
    <property type="match status" value="1"/>
</dbReference>
<dbReference type="CDD" id="cd00038">
    <property type="entry name" value="CAP_ED"/>
    <property type="match status" value="1"/>
</dbReference>
<dbReference type="Pfam" id="PF13545">
    <property type="entry name" value="HTH_Crp_2"/>
    <property type="match status" value="1"/>
</dbReference>
<evidence type="ECO:0000256" key="1">
    <source>
        <dbReference type="ARBA" id="ARBA00023015"/>
    </source>
</evidence>
<evidence type="ECO:0000259" key="5">
    <source>
        <dbReference type="PROSITE" id="PS51063"/>
    </source>
</evidence>
<dbReference type="PANTHER" id="PTHR24567:SF26">
    <property type="entry name" value="REGULATORY PROTEIN YEIL"/>
    <property type="match status" value="1"/>
</dbReference>
<dbReference type="InterPro" id="IPR014710">
    <property type="entry name" value="RmlC-like_jellyroll"/>
</dbReference>
<sequence>MHAKDLPEIRHLPLFRDMRQASFDTLMDKAYAQSFPMGLELIRQGDPADFLHVVMEGSVELYAHWAGHESTMAVVHPVGTFILAACVRDQPYLMSARTLERSRIILIPASDLRVTFRQDPDFAVSVVTELAGCYRAVIRHTKGLKLRNSRERIAAWFWRQAAQRGNLASFVLPVEKRFLASYLGMTPENLSRSLKSLEADGVKVDGSRVIITDRARLEALVQPDPLIDGA</sequence>
<dbReference type="PROSITE" id="PS51063">
    <property type="entry name" value="HTH_CRP_2"/>
    <property type="match status" value="1"/>
</dbReference>
<keyword evidence="7" id="KW-1185">Reference proteome</keyword>
<evidence type="ECO:0000313" key="6">
    <source>
        <dbReference type="EMBL" id="GHC52123.1"/>
    </source>
</evidence>